<evidence type="ECO:0000259" key="3">
    <source>
        <dbReference type="Pfam" id="PF00685"/>
    </source>
</evidence>
<sequence>MNKPNFFIAGAPKCGTTALSEYLRDHPNIYISEPKEPHYFTFDFEQYRVTKTWSEYSGLFSESTAKHTAIGEGSVFYLCSTVALDKIKEYDSQAKIIVMLRNPVDMIYSFHSQLVFTADESEKSFEKAWRLQATRKQGKQIPSQCREAAFLQYAEMGKLGEQVERLQTIFPAEQVKIILFEDFVKSTKDVYDEVLEFLAVPNDERTEFVRINENKTHKMGAVGNFTAKPPALLTNVALKARDMLGIKELGILDTIRSFNTKVAAREPLSEDLRADMMEEFSTDIQKLAQLINRDLSHWLTAKSLNK</sequence>
<dbReference type="InterPro" id="IPR037359">
    <property type="entry name" value="NST/OST"/>
</dbReference>
<proteinExistence type="predicted"/>
<evidence type="ECO:0000256" key="2">
    <source>
        <dbReference type="ARBA" id="ARBA00023180"/>
    </source>
</evidence>
<keyword evidence="1" id="KW-0808">Transferase</keyword>
<organism evidence="4 5">
    <name type="scientific">Waterburya agarophytonicola KI4</name>
    <dbReference type="NCBI Taxonomy" id="2874699"/>
    <lineage>
        <taxon>Bacteria</taxon>
        <taxon>Bacillati</taxon>
        <taxon>Cyanobacteriota</taxon>
        <taxon>Cyanophyceae</taxon>
        <taxon>Pleurocapsales</taxon>
        <taxon>Hyellaceae</taxon>
        <taxon>Waterburya</taxon>
        <taxon>Waterburya agarophytonicola</taxon>
    </lineage>
</organism>
<dbReference type="Gene3D" id="3.40.50.300">
    <property type="entry name" value="P-loop containing nucleotide triphosphate hydrolases"/>
    <property type="match status" value="1"/>
</dbReference>
<comment type="caution">
    <text evidence="4">The sequence shown here is derived from an EMBL/GenBank/DDBJ whole genome shotgun (WGS) entry which is preliminary data.</text>
</comment>
<gene>
    <name evidence="4" type="ORF">I4641_10605</name>
</gene>
<dbReference type="InterPro" id="IPR000863">
    <property type="entry name" value="Sulfotransferase_dom"/>
</dbReference>
<evidence type="ECO:0000313" key="5">
    <source>
        <dbReference type="Proteomes" id="UP000729733"/>
    </source>
</evidence>
<name>A0A964BRJ3_9CYAN</name>
<dbReference type="InterPro" id="IPR027417">
    <property type="entry name" value="P-loop_NTPase"/>
</dbReference>
<accession>A0A964BRJ3</accession>
<dbReference type="RefSeq" id="WP_229640491.1">
    <property type="nucleotide sequence ID" value="NZ_JADWDC010000022.1"/>
</dbReference>
<dbReference type="Pfam" id="PF00685">
    <property type="entry name" value="Sulfotransfer_1"/>
    <property type="match status" value="1"/>
</dbReference>
<reference evidence="4" key="1">
    <citation type="journal article" date="2021" name="Antonie Van Leeuwenhoek">
        <title>Draft genome and description of Waterburya agarophytonicola gen. nov. sp. nov. (Pleurocapsales, Cyanobacteria): a seaweed symbiont.</title>
        <authorList>
            <person name="Bonthond G."/>
            <person name="Shalygin S."/>
            <person name="Bayer T."/>
            <person name="Weinberger F."/>
        </authorList>
    </citation>
    <scope>NUCLEOTIDE SEQUENCE</scope>
    <source>
        <strain evidence="4">KI4</strain>
    </source>
</reference>
<dbReference type="PANTHER" id="PTHR10605">
    <property type="entry name" value="HEPARAN SULFATE SULFOTRANSFERASE"/>
    <property type="match status" value="1"/>
</dbReference>
<dbReference type="Proteomes" id="UP000729733">
    <property type="component" value="Unassembled WGS sequence"/>
</dbReference>
<dbReference type="SUPFAM" id="SSF52540">
    <property type="entry name" value="P-loop containing nucleoside triphosphate hydrolases"/>
    <property type="match status" value="1"/>
</dbReference>
<dbReference type="EMBL" id="JADWDC010000022">
    <property type="protein sequence ID" value="MCC0177427.1"/>
    <property type="molecule type" value="Genomic_DNA"/>
</dbReference>
<keyword evidence="5" id="KW-1185">Reference proteome</keyword>
<evidence type="ECO:0000256" key="1">
    <source>
        <dbReference type="ARBA" id="ARBA00022679"/>
    </source>
</evidence>
<dbReference type="PANTHER" id="PTHR10605:SF56">
    <property type="entry name" value="BIFUNCTIONAL HEPARAN SULFATE N-DEACETYLASE_N-SULFOTRANSFERASE"/>
    <property type="match status" value="1"/>
</dbReference>
<dbReference type="AlphaFoldDB" id="A0A964BRJ3"/>
<keyword evidence="2" id="KW-0325">Glycoprotein</keyword>
<evidence type="ECO:0000313" key="4">
    <source>
        <dbReference type="EMBL" id="MCC0177427.1"/>
    </source>
</evidence>
<dbReference type="GO" id="GO:0008146">
    <property type="term" value="F:sulfotransferase activity"/>
    <property type="evidence" value="ECO:0007669"/>
    <property type="project" value="InterPro"/>
</dbReference>
<feature type="domain" description="Sulfotransferase" evidence="3">
    <location>
        <begin position="4"/>
        <end position="205"/>
    </location>
</feature>
<protein>
    <submittedName>
        <fullName evidence="4">Sulfotransferase domain-containing protein</fullName>
    </submittedName>
</protein>